<keyword evidence="1" id="KW-0812">Transmembrane</keyword>
<dbReference type="EMBL" id="CP002163">
    <property type="protein sequence ID" value="ADM89885.1"/>
    <property type="molecule type" value="Genomic_DNA"/>
</dbReference>
<proteinExistence type="predicted"/>
<gene>
    <name evidence="2" type="ordered locus">SMCARI_052</name>
</gene>
<sequence length="103" mass="12781">MINKLLSNFLLDIFIYNLIYYFYNDNIFGFKMYILLFIIKIILYIIHIFLSKIIVNNIYYYLCFYFINITLYCLIIIYIINYYSLSNKFIITNFILNYFRSII</sequence>
<keyword evidence="1" id="KW-1133">Transmembrane helix</keyword>
<evidence type="ECO:0000313" key="3">
    <source>
        <dbReference type="Proteomes" id="UP000002231"/>
    </source>
</evidence>
<feature type="transmembrane region" description="Helical" evidence="1">
    <location>
        <begin position="5"/>
        <end position="23"/>
    </location>
</feature>
<dbReference type="AlphaFoldDB" id="E0TJA8"/>
<feature type="transmembrane region" description="Helical" evidence="1">
    <location>
        <begin position="29"/>
        <end position="46"/>
    </location>
</feature>
<reference evidence="3" key="1">
    <citation type="journal article" date="2010" name="Genome Biol. Evol.">
        <title>Functional convergence in reduced genomes of bacterial symbionts spanning 200 My of evolution.</title>
        <authorList>
            <person name="McCutcheon J.P."/>
            <person name="Moran N.A."/>
        </authorList>
    </citation>
    <scope>NUCLEOTIDE SEQUENCE [LARGE SCALE GENOMIC DNA]</scope>
    <source>
        <strain evidence="3">CARI</strain>
    </source>
</reference>
<organism evidence="2 3">
    <name type="scientific">Karelsulcia muelleri (strain CARI)</name>
    <name type="common">Sulcia muelleri</name>
    <dbReference type="NCBI Taxonomy" id="706194"/>
    <lineage>
        <taxon>Bacteria</taxon>
        <taxon>Pseudomonadati</taxon>
        <taxon>Bacteroidota</taxon>
        <taxon>Flavobacteriia</taxon>
        <taxon>Flavobacteriales</taxon>
        <taxon>Candidatus Karelsulcia</taxon>
    </lineage>
</organism>
<evidence type="ECO:0000313" key="2">
    <source>
        <dbReference type="EMBL" id="ADM89885.1"/>
    </source>
</evidence>
<accession>E0TJA8</accession>
<dbReference type="Proteomes" id="UP000002231">
    <property type="component" value="Chromosome"/>
</dbReference>
<name>E0TJA8_KARMC</name>
<protein>
    <submittedName>
        <fullName evidence="2">Uncharacterized protein</fullName>
    </submittedName>
</protein>
<feature type="transmembrane region" description="Helical" evidence="1">
    <location>
        <begin position="58"/>
        <end position="80"/>
    </location>
</feature>
<keyword evidence="3" id="KW-1185">Reference proteome</keyword>
<keyword evidence="1" id="KW-0472">Membrane</keyword>
<dbReference type="KEGG" id="sum:SMCARI_052"/>
<dbReference type="STRING" id="706194.SMCARI_052"/>
<evidence type="ECO:0000256" key="1">
    <source>
        <dbReference type="SAM" id="Phobius"/>
    </source>
</evidence>
<dbReference type="HOGENOM" id="CLU_2045436_0_0_10"/>
<dbReference type="BioCyc" id="CSUL706194:GH8S-52-MONOMER"/>